<keyword evidence="7" id="KW-0325">Glycoprotein</keyword>
<accession>A0A8B7SWE3</accession>
<dbReference type="PANTHER" id="PTHR15193">
    <property type="entry name" value="CD83 ANTIGEN"/>
    <property type="match status" value="1"/>
</dbReference>
<feature type="signal peptide" evidence="12">
    <location>
        <begin position="1"/>
        <end position="19"/>
    </location>
</feature>
<dbReference type="PANTHER" id="PTHR15193:SF1">
    <property type="entry name" value="CD83 ANTIGEN"/>
    <property type="match status" value="1"/>
</dbReference>
<dbReference type="Gene3D" id="2.60.40.10">
    <property type="entry name" value="Immunoglobulins"/>
    <property type="match status" value="1"/>
</dbReference>
<dbReference type="Proteomes" id="UP000694851">
    <property type="component" value="Unplaced"/>
</dbReference>
<organism evidence="14 15">
    <name type="scientific">Hipposideros armiger</name>
    <name type="common">Great Himalayan leaf-nosed bat</name>
    <dbReference type="NCBI Taxonomy" id="186990"/>
    <lineage>
        <taxon>Eukaryota</taxon>
        <taxon>Metazoa</taxon>
        <taxon>Chordata</taxon>
        <taxon>Craniata</taxon>
        <taxon>Vertebrata</taxon>
        <taxon>Euteleostomi</taxon>
        <taxon>Mammalia</taxon>
        <taxon>Eutheria</taxon>
        <taxon>Laurasiatheria</taxon>
        <taxon>Chiroptera</taxon>
        <taxon>Yinpterochiroptera</taxon>
        <taxon>Rhinolophoidea</taxon>
        <taxon>Hipposideridae</taxon>
        <taxon>Hipposideros</taxon>
    </lineage>
</organism>
<comment type="subcellular location">
    <subcellularLocation>
        <location evidence="1">Membrane</location>
        <topology evidence="1">Single-pass type I membrane protein</topology>
    </subcellularLocation>
</comment>
<dbReference type="OrthoDB" id="9422899at2759"/>
<dbReference type="GO" id="GO:0002376">
    <property type="term" value="P:immune system process"/>
    <property type="evidence" value="ECO:0007669"/>
    <property type="project" value="UniProtKB-ARBA"/>
</dbReference>
<keyword evidence="8" id="KW-0393">Immunoglobulin domain</keyword>
<evidence type="ECO:0000256" key="11">
    <source>
        <dbReference type="SAM" id="Phobius"/>
    </source>
</evidence>
<gene>
    <name evidence="15" type="primary">CD83</name>
</gene>
<dbReference type="RefSeq" id="XP_019517722.1">
    <property type="nucleotide sequence ID" value="XM_019662177.1"/>
</dbReference>
<evidence type="ECO:0000256" key="9">
    <source>
        <dbReference type="ARBA" id="ARBA00062147"/>
    </source>
</evidence>
<dbReference type="InterPro" id="IPR013783">
    <property type="entry name" value="Ig-like_fold"/>
</dbReference>
<keyword evidence="2 11" id="KW-0812">Transmembrane</keyword>
<reference evidence="15" key="1">
    <citation type="submission" date="2025-08" db="UniProtKB">
        <authorList>
            <consortium name="RefSeq"/>
        </authorList>
    </citation>
    <scope>IDENTIFICATION</scope>
    <source>
        <tissue evidence="15">Muscle</tissue>
    </source>
</reference>
<dbReference type="GeneID" id="109393182"/>
<name>A0A8B7SWE3_HIPAR</name>
<keyword evidence="14" id="KW-1185">Reference proteome</keyword>
<keyword evidence="6" id="KW-1015">Disulfide bond</keyword>
<keyword evidence="4 11" id="KW-1133">Transmembrane helix</keyword>
<dbReference type="InterPro" id="IPR003599">
    <property type="entry name" value="Ig_sub"/>
</dbReference>
<evidence type="ECO:0000256" key="7">
    <source>
        <dbReference type="ARBA" id="ARBA00023180"/>
    </source>
</evidence>
<feature type="chain" id="PRO_5034698507" description="CD83 antigen" evidence="12">
    <location>
        <begin position="20"/>
        <end position="200"/>
    </location>
</feature>
<keyword evidence="5 11" id="KW-0472">Membrane</keyword>
<evidence type="ECO:0000256" key="2">
    <source>
        <dbReference type="ARBA" id="ARBA00022692"/>
    </source>
</evidence>
<proteinExistence type="predicted"/>
<dbReference type="SMART" id="SM00409">
    <property type="entry name" value="IG"/>
    <property type="match status" value="1"/>
</dbReference>
<evidence type="ECO:0000256" key="3">
    <source>
        <dbReference type="ARBA" id="ARBA00022729"/>
    </source>
</evidence>
<evidence type="ECO:0000259" key="13">
    <source>
        <dbReference type="PROSITE" id="PS50835"/>
    </source>
</evidence>
<comment type="subunit">
    <text evidence="9">Monomer. Homodimer. Homotrimer. Interacts with MARCHF1; this interaction antagonizes MARCHF1-mediated MHC II and CD86 down-regulation.</text>
</comment>
<dbReference type="InterPro" id="IPR013106">
    <property type="entry name" value="Ig_V-set"/>
</dbReference>
<dbReference type="Pfam" id="PF07686">
    <property type="entry name" value="V-set"/>
    <property type="match status" value="1"/>
</dbReference>
<keyword evidence="3 12" id="KW-0732">Signal</keyword>
<evidence type="ECO:0000256" key="1">
    <source>
        <dbReference type="ARBA" id="ARBA00004479"/>
    </source>
</evidence>
<sequence length="200" mass="22539">MSRGLQLLLLSCACSLTPAAREMKVACSENVDLPCTALRDPQVPYSVSWAKLTEGSEEWIKVPQEDLQSYHQEEQNGSFEAPSERLYSLKIRNTTSCSSGTYRCTLVGPEGQRNQSGTVILKVTGCQKERKVTFKKYRAEIVLLLVLVVFYLTLIIFTFFARQQSMFPDFSKPSMERALLPVTSPNKHLELATLHKTEVV</sequence>
<feature type="domain" description="Ig-like" evidence="13">
    <location>
        <begin position="18"/>
        <end position="120"/>
    </location>
</feature>
<dbReference type="CTD" id="9308"/>
<evidence type="ECO:0000313" key="14">
    <source>
        <dbReference type="Proteomes" id="UP000694851"/>
    </source>
</evidence>
<evidence type="ECO:0000256" key="10">
    <source>
        <dbReference type="ARBA" id="ARBA00069576"/>
    </source>
</evidence>
<evidence type="ECO:0000313" key="15">
    <source>
        <dbReference type="RefSeq" id="XP_019517722.1"/>
    </source>
</evidence>
<evidence type="ECO:0000256" key="6">
    <source>
        <dbReference type="ARBA" id="ARBA00023157"/>
    </source>
</evidence>
<dbReference type="InterPro" id="IPR007110">
    <property type="entry name" value="Ig-like_dom"/>
</dbReference>
<feature type="transmembrane region" description="Helical" evidence="11">
    <location>
        <begin position="141"/>
        <end position="161"/>
    </location>
</feature>
<dbReference type="PROSITE" id="PS50835">
    <property type="entry name" value="IG_LIKE"/>
    <property type="match status" value="1"/>
</dbReference>
<dbReference type="AlphaFoldDB" id="A0A8B7SWE3"/>
<protein>
    <recommendedName>
        <fullName evidence="10">CD83 antigen</fullName>
    </recommendedName>
</protein>
<evidence type="ECO:0000256" key="12">
    <source>
        <dbReference type="SAM" id="SignalP"/>
    </source>
</evidence>
<dbReference type="InterPro" id="IPR036179">
    <property type="entry name" value="Ig-like_dom_sf"/>
</dbReference>
<dbReference type="GO" id="GO:0005886">
    <property type="term" value="C:plasma membrane"/>
    <property type="evidence" value="ECO:0007669"/>
    <property type="project" value="UniProtKB-ARBA"/>
</dbReference>
<evidence type="ECO:0000256" key="4">
    <source>
        <dbReference type="ARBA" id="ARBA00022989"/>
    </source>
</evidence>
<dbReference type="FunFam" id="2.60.40.10:FF:001910">
    <property type="entry name" value="CD83 molecule"/>
    <property type="match status" value="1"/>
</dbReference>
<evidence type="ECO:0000256" key="8">
    <source>
        <dbReference type="ARBA" id="ARBA00023319"/>
    </source>
</evidence>
<dbReference type="SUPFAM" id="SSF48726">
    <property type="entry name" value="Immunoglobulin"/>
    <property type="match status" value="1"/>
</dbReference>
<evidence type="ECO:0000256" key="5">
    <source>
        <dbReference type="ARBA" id="ARBA00023136"/>
    </source>
</evidence>